<sequence>MGIAAFLCLVALVSEAAAGGWRHTQGRGQAKEFVYVYDLPEKFNKDIKELPTIWHPEQYDIDQVLHKHLTHSEVNTKDPSVAKVFYIPVYLGRYFNAQWQRFSDPSDAWLINKECHGLDSVDCWAEKWKVAENATSDLVRSAIAHVKENYPYWNASNGADHFMVFSYDHGKCEMAKALRFEEFGEMFSIQAYGSLVYRSNAKVQAVDRGDSYSWSGPSTWACYRPDADVLVPVFSPYGHNTILSPFAVERNISLLMRFDYPLNDGKSLVAHHGHRLRKELIDYWQEQPLNGSDLGLRSTKARPIPAARNTQDSARVWRAITFGCIPVTFFRAFDLPFQRHMGMPYADFVLNIQPDDYRQLNARIQALLDNPSQLRRMQEALERHQRFFVWDEAGDGGIYTMVEKELTLRAHNMGTVQSVL</sequence>
<evidence type="ECO:0000313" key="7">
    <source>
        <dbReference type="Proteomes" id="UP000007264"/>
    </source>
</evidence>
<comment type="similarity">
    <text evidence="2">Belongs to the glycosyltransferase 47 family.</text>
</comment>
<evidence type="ECO:0000256" key="4">
    <source>
        <dbReference type="SAM" id="SignalP"/>
    </source>
</evidence>
<evidence type="ECO:0000256" key="2">
    <source>
        <dbReference type="ARBA" id="ARBA00010271"/>
    </source>
</evidence>
<dbReference type="PANTHER" id="PTHR11062">
    <property type="entry name" value="EXOSTOSIN HEPARAN SULFATE GLYCOSYLTRANSFERASE -RELATED"/>
    <property type="match status" value="1"/>
</dbReference>
<dbReference type="InterPro" id="IPR040911">
    <property type="entry name" value="Exostosin_GT47"/>
</dbReference>
<dbReference type="AlphaFoldDB" id="I0YKH8"/>
<dbReference type="GO" id="GO:0000139">
    <property type="term" value="C:Golgi membrane"/>
    <property type="evidence" value="ECO:0007669"/>
    <property type="project" value="UniProtKB-SubCell"/>
</dbReference>
<feature type="chain" id="PRO_5003636286" description="Exostosin GT47 domain-containing protein" evidence="4">
    <location>
        <begin position="19"/>
        <end position="420"/>
    </location>
</feature>
<comment type="subcellular location">
    <subcellularLocation>
        <location evidence="1">Golgi apparatus membrane</location>
        <topology evidence="1">Single-pass type II membrane protein</topology>
    </subcellularLocation>
</comment>
<name>I0YKH8_COCSC</name>
<dbReference type="PANTHER" id="PTHR11062:SF268">
    <property type="entry name" value="FAMILY PROTEIN, PUTATIVE, EXPRESSED-RELATED"/>
    <property type="match status" value="1"/>
</dbReference>
<evidence type="ECO:0000256" key="3">
    <source>
        <dbReference type="ARBA" id="ARBA00023034"/>
    </source>
</evidence>
<feature type="signal peptide" evidence="4">
    <location>
        <begin position="1"/>
        <end position="18"/>
    </location>
</feature>
<dbReference type="InterPro" id="IPR004263">
    <property type="entry name" value="Exostosin"/>
</dbReference>
<dbReference type="OrthoDB" id="1924787at2759"/>
<dbReference type="KEGG" id="csl:COCSUDRAFT_45043"/>
<evidence type="ECO:0000256" key="1">
    <source>
        <dbReference type="ARBA" id="ARBA00004323"/>
    </source>
</evidence>
<dbReference type="Pfam" id="PF03016">
    <property type="entry name" value="Exostosin_GT47"/>
    <property type="match status" value="1"/>
</dbReference>
<protein>
    <recommendedName>
        <fullName evidence="5">Exostosin GT47 domain-containing protein</fullName>
    </recommendedName>
</protein>
<comment type="caution">
    <text evidence="6">The sequence shown here is derived from an EMBL/GenBank/DDBJ whole genome shotgun (WGS) entry which is preliminary data.</text>
</comment>
<dbReference type="EMBL" id="AGSI01000021">
    <property type="protein sequence ID" value="EIE18897.1"/>
    <property type="molecule type" value="Genomic_DNA"/>
</dbReference>
<keyword evidence="7" id="KW-1185">Reference proteome</keyword>
<dbReference type="Proteomes" id="UP000007264">
    <property type="component" value="Unassembled WGS sequence"/>
</dbReference>
<organism evidence="6 7">
    <name type="scientific">Coccomyxa subellipsoidea (strain C-169)</name>
    <name type="common">Green microalga</name>
    <dbReference type="NCBI Taxonomy" id="574566"/>
    <lineage>
        <taxon>Eukaryota</taxon>
        <taxon>Viridiplantae</taxon>
        <taxon>Chlorophyta</taxon>
        <taxon>core chlorophytes</taxon>
        <taxon>Trebouxiophyceae</taxon>
        <taxon>Trebouxiophyceae incertae sedis</taxon>
        <taxon>Coccomyxaceae</taxon>
        <taxon>Coccomyxa</taxon>
        <taxon>Coccomyxa subellipsoidea</taxon>
    </lineage>
</organism>
<evidence type="ECO:0000259" key="5">
    <source>
        <dbReference type="Pfam" id="PF03016"/>
    </source>
</evidence>
<dbReference type="GO" id="GO:0016757">
    <property type="term" value="F:glycosyltransferase activity"/>
    <property type="evidence" value="ECO:0007669"/>
    <property type="project" value="InterPro"/>
</dbReference>
<proteinExistence type="inferred from homology"/>
<feature type="domain" description="Exostosin GT47" evidence="5">
    <location>
        <begin position="34"/>
        <end position="180"/>
    </location>
</feature>
<dbReference type="RefSeq" id="XP_005643441.1">
    <property type="nucleotide sequence ID" value="XM_005643384.1"/>
</dbReference>
<gene>
    <name evidence="6" type="ORF">COCSUDRAFT_45043</name>
</gene>
<keyword evidence="3" id="KW-0333">Golgi apparatus</keyword>
<accession>I0YKH8</accession>
<reference evidence="6 7" key="1">
    <citation type="journal article" date="2012" name="Genome Biol.">
        <title>The genome of the polar eukaryotic microalga coccomyxa subellipsoidea reveals traits of cold adaptation.</title>
        <authorList>
            <person name="Blanc G."/>
            <person name="Agarkova I."/>
            <person name="Grimwood J."/>
            <person name="Kuo A."/>
            <person name="Brueggeman A."/>
            <person name="Dunigan D."/>
            <person name="Gurnon J."/>
            <person name="Ladunga I."/>
            <person name="Lindquist E."/>
            <person name="Lucas S."/>
            <person name="Pangilinan J."/>
            <person name="Proschold T."/>
            <person name="Salamov A."/>
            <person name="Schmutz J."/>
            <person name="Weeks D."/>
            <person name="Yamada T."/>
            <person name="Claverie J.M."/>
            <person name="Grigoriev I."/>
            <person name="Van Etten J."/>
            <person name="Lomsadze A."/>
            <person name="Borodovsky M."/>
        </authorList>
    </citation>
    <scope>NUCLEOTIDE SEQUENCE [LARGE SCALE GENOMIC DNA]</scope>
    <source>
        <strain evidence="6 7">C-169</strain>
    </source>
</reference>
<dbReference type="eggNOG" id="KOG1021">
    <property type="taxonomic scope" value="Eukaryota"/>
</dbReference>
<evidence type="ECO:0000313" key="6">
    <source>
        <dbReference type="EMBL" id="EIE18897.1"/>
    </source>
</evidence>
<dbReference type="GeneID" id="17036847"/>
<keyword evidence="4" id="KW-0732">Signal</keyword>